<dbReference type="PANTHER" id="PTHR43596:SF1">
    <property type="entry name" value="ADP,ATP CARRIER PROTEIN"/>
    <property type="match status" value="1"/>
</dbReference>
<name>A0A2P1PUB2_9GAMM</name>
<feature type="transmembrane region" description="Helical" evidence="4">
    <location>
        <begin position="302"/>
        <end position="332"/>
    </location>
</feature>
<keyword evidence="1 4" id="KW-0812">Transmembrane</keyword>
<proteinExistence type="predicted"/>
<evidence type="ECO:0008006" key="7">
    <source>
        <dbReference type="Google" id="ProtNLM"/>
    </source>
</evidence>
<dbReference type="Pfam" id="PF07690">
    <property type="entry name" value="MFS_1"/>
    <property type="match status" value="1"/>
</dbReference>
<dbReference type="GO" id="GO:0022857">
    <property type="term" value="F:transmembrane transporter activity"/>
    <property type="evidence" value="ECO:0007669"/>
    <property type="project" value="InterPro"/>
</dbReference>
<feature type="transmembrane region" description="Helical" evidence="4">
    <location>
        <begin position="175"/>
        <end position="199"/>
    </location>
</feature>
<dbReference type="SUPFAM" id="SSF103473">
    <property type="entry name" value="MFS general substrate transporter"/>
    <property type="match status" value="1"/>
</dbReference>
<reference evidence="5 6" key="2">
    <citation type="submission" date="2018-03" db="EMBL/GenBank/DDBJ databases">
        <authorList>
            <person name="Keele B.F."/>
        </authorList>
    </citation>
    <scope>NUCLEOTIDE SEQUENCE [LARGE SCALE GENOMIC DNA]</scope>
    <source>
        <strain evidence="5 6">D13</strain>
    </source>
</reference>
<feature type="transmembrane region" description="Helical" evidence="4">
    <location>
        <begin position="386"/>
        <end position="409"/>
    </location>
</feature>
<feature type="transmembrane region" description="Helical" evidence="4">
    <location>
        <begin position="86"/>
        <end position="104"/>
    </location>
</feature>
<feature type="transmembrane region" description="Helical" evidence="4">
    <location>
        <begin position="149"/>
        <end position="169"/>
    </location>
</feature>
<dbReference type="AlphaFoldDB" id="A0A2P1PUB2"/>
<dbReference type="Proteomes" id="UP000241074">
    <property type="component" value="Chromosome"/>
</dbReference>
<feature type="transmembrane region" description="Helical" evidence="4">
    <location>
        <begin position="59"/>
        <end position="79"/>
    </location>
</feature>
<accession>A0A2P1PUB2</accession>
<feature type="transmembrane region" description="Helical" evidence="4">
    <location>
        <begin position="116"/>
        <end position="137"/>
    </location>
</feature>
<evidence type="ECO:0000256" key="1">
    <source>
        <dbReference type="ARBA" id="ARBA00022692"/>
    </source>
</evidence>
<dbReference type="Gene3D" id="1.20.1250.20">
    <property type="entry name" value="MFS general substrate transporter like domains"/>
    <property type="match status" value="1"/>
</dbReference>
<evidence type="ECO:0000313" key="6">
    <source>
        <dbReference type="Proteomes" id="UP000241074"/>
    </source>
</evidence>
<protein>
    <recommendedName>
        <fullName evidence="7">MFS transporter</fullName>
    </recommendedName>
</protein>
<organism evidence="5 6">
    <name type="scientific">Ahniella affigens</name>
    <dbReference type="NCBI Taxonomy" id="2021234"/>
    <lineage>
        <taxon>Bacteria</taxon>
        <taxon>Pseudomonadati</taxon>
        <taxon>Pseudomonadota</taxon>
        <taxon>Gammaproteobacteria</taxon>
        <taxon>Lysobacterales</taxon>
        <taxon>Rhodanobacteraceae</taxon>
        <taxon>Ahniella</taxon>
    </lineage>
</organism>
<dbReference type="CDD" id="cd06174">
    <property type="entry name" value="MFS"/>
    <property type="match status" value="1"/>
</dbReference>
<evidence type="ECO:0000256" key="3">
    <source>
        <dbReference type="ARBA" id="ARBA00023136"/>
    </source>
</evidence>
<dbReference type="InterPro" id="IPR036259">
    <property type="entry name" value="MFS_trans_sf"/>
</dbReference>
<sequence>MSQNPNPDPTTPRLAGHEWPAVLLSAAFFFLVLGAYYVIRPVREQMGAAAGGSAVLPWIWLTVFVVMLAATPLYGALVAKLSPRRFIPIVYAFFSVGMFLWAVYAPSDQPGAWLATAFYVWVGVFNLYVVAVFWSLMADLFVDEQAKRLFGPIAIGGTIGAMLGPLFAYKMVAIIGIPGLLITSGVMLLGCMPLTLALVNWSKQHGKRDAGHDNPIGGNLLAGAKATFSNQFLTRMALLLVLSDMISTVLYSLTSDVARHSYPDANARTQFFASIDWASNGIQLVVQALLTRWMLMRLGSHVTLVVVALFNAVILAVLAFFGNSFWLVFAIISSRAFGYGIVQPARDALYTRVDREERYKAKSFIDTAVWRGGDTVASFGLRGVQLLGATLGQIALIGVGFALVSAYLSRNVHQLRGLKPPQS</sequence>
<dbReference type="PANTHER" id="PTHR43596">
    <property type="entry name" value="ADP,ATP CARRIER PROTEIN"/>
    <property type="match status" value="1"/>
</dbReference>
<dbReference type="OrthoDB" id="199378at2"/>
<dbReference type="InterPro" id="IPR011701">
    <property type="entry name" value="MFS"/>
</dbReference>
<feature type="transmembrane region" description="Helical" evidence="4">
    <location>
        <begin position="21"/>
        <end position="39"/>
    </location>
</feature>
<keyword evidence="3 4" id="KW-0472">Membrane</keyword>
<reference evidence="5 6" key="1">
    <citation type="submission" date="2018-03" db="EMBL/GenBank/DDBJ databases">
        <title>Ahniella affigens gen. nov., sp. nov., a gammaproteobacterium isolated from sandy soil near a stream.</title>
        <authorList>
            <person name="Ko Y."/>
            <person name="Kim J.-H."/>
        </authorList>
    </citation>
    <scope>NUCLEOTIDE SEQUENCE [LARGE SCALE GENOMIC DNA]</scope>
    <source>
        <strain evidence="5 6">D13</strain>
    </source>
</reference>
<dbReference type="RefSeq" id="WP_106892349.1">
    <property type="nucleotide sequence ID" value="NZ_CP027860.1"/>
</dbReference>
<keyword evidence="6" id="KW-1185">Reference proteome</keyword>
<dbReference type="EMBL" id="CP027860">
    <property type="protein sequence ID" value="AVP98428.1"/>
    <property type="molecule type" value="Genomic_DNA"/>
</dbReference>
<evidence type="ECO:0000256" key="4">
    <source>
        <dbReference type="SAM" id="Phobius"/>
    </source>
</evidence>
<evidence type="ECO:0000256" key="2">
    <source>
        <dbReference type="ARBA" id="ARBA00022989"/>
    </source>
</evidence>
<gene>
    <name evidence="5" type="ORF">C7S18_15070</name>
</gene>
<keyword evidence="2 4" id="KW-1133">Transmembrane helix</keyword>
<evidence type="ECO:0000313" key="5">
    <source>
        <dbReference type="EMBL" id="AVP98428.1"/>
    </source>
</evidence>
<dbReference type="KEGG" id="xba:C7S18_15070"/>